<proteinExistence type="predicted"/>
<evidence type="ECO:0000256" key="3">
    <source>
        <dbReference type="SAM" id="Phobius"/>
    </source>
</evidence>
<dbReference type="InterPro" id="IPR023155">
    <property type="entry name" value="Cyt_c-552/4"/>
</dbReference>
<dbReference type="Gene3D" id="1.25.40.10">
    <property type="entry name" value="Tetratricopeptide repeat domain"/>
    <property type="match status" value="2"/>
</dbReference>
<dbReference type="Proteomes" id="UP000613768">
    <property type="component" value="Unassembled WGS sequence"/>
</dbReference>
<keyword evidence="1" id="KW-0732">Signal</keyword>
<feature type="transmembrane region" description="Helical" evidence="3">
    <location>
        <begin position="132"/>
        <end position="150"/>
    </location>
</feature>
<feature type="compositionally biased region" description="Low complexity" evidence="2">
    <location>
        <begin position="932"/>
        <end position="950"/>
    </location>
</feature>
<keyword evidence="3" id="KW-0472">Membrane</keyword>
<name>A0AAW3ZQB4_9GAMM</name>
<dbReference type="SUPFAM" id="SSF48695">
    <property type="entry name" value="Multiheme cytochromes"/>
    <property type="match status" value="1"/>
</dbReference>
<dbReference type="Gene3D" id="1.10.1130.10">
    <property type="entry name" value="Flavocytochrome C3, Chain A"/>
    <property type="match status" value="1"/>
</dbReference>
<dbReference type="InterPro" id="IPR051829">
    <property type="entry name" value="Multiheme_Cytochr_ET"/>
</dbReference>
<sequence length="950" mass="105863">MSTMNPRPRPKKAVGPKLKILLVALLIVFTLLAVNSAYLGGISLLEWHTGETYQDYSYQLMFLFHLLVGILFLLPAVIFIGLHMSNTWRRPNRRAVYAGLGLFVAVLVLLISGLMLVRFEAFEIRHPGVRSVAYWLHIAAPLLCVWLFVLHRLAGPRIRWRSGLAVAASGAVFVIGLVVLQAQDPRAWGQVGRDGNADFTPALVRSATGNFIPAETMMREEYCANCHQDAHDQWQHSAHRFASFNNPVYLFAVRNTRKAMLERDGDVRGARFCAGCHDLAPLLSGAFDDPNFDDVNHPTAQAGITCTACHAITNVNNVKGNGDFTIEEPIHYPFAFSEQPALAWLSRQLIKANPDFHKRTFLKPLHQKSEFCGTCHKVHLPKELNNYKWLRGQNHYDGFLLSGVSGHGVTSFYYPPKAQPNCNGCHMPLTASNDFAARDFDGSGQRSVHDHLFPAANTGIGAILGFPEEVLAKHQAMMRKALRVDLMALRLDGRVDGELIAPLKPNVPSLQPGKTYLLQPVVRTTGMGHPFTEGTADSNEVWVEVQVKHNGEVIAHSGGMQGSDAEVDPWSHFINAYVLDRNGNRIDRRNPEDIFVPLYSHQIPPGAADLLNYRLQVPEGIEGQLDVLVRVFYRKFDTTLMRMVEGDKFERNDLPVTLLAEDQLSFPLAAETALTATAKPSEIPEWQRWNDYGIGALRKPQRRHLRQAEEAFRQVEALGRGEGALNLARVYLEEGRLDEAAQALDRAGRAAEPAPAWSRAWFGGLLLKQQGELQQAVAAFESLADTQFEQARTRGFDFSRDYRLLSEIGLTFIEMAKSERGEQRAARRRELLQQARQWFERSLVEDPENALAHYNLAQVARQLDDHAAAEHHAALHAKYRVDENARDFAIAEARRKNPAARHAADPVVIYDLQRAGREPYAEPVQSVVYPTSQQASSASAAAGASASGAR</sequence>
<dbReference type="AlphaFoldDB" id="A0AAW3ZQB4"/>
<evidence type="ECO:0000256" key="1">
    <source>
        <dbReference type="ARBA" id="ARBA00022729"/>
    </source>
</evidence>
<evidence type="ECO:0000259" key="4">
    <source>
        <dbReference type="Pfam" id="PF13435"/>
    </source>
</evidence>
<evidence type="ECO:0000313" key="5">
    <source>
        <dbReference type="EMBL" id="MBD8526496.1"/>
    </source>
</evidence>
<dbReference type="SUPFAM" id="SSF48452">
    <property type="entry name" value="TPR-like"/>
    <property type="match status" value="1"/>
</dbReference>
<dbReference type="RefSeq" id="WP_192029917.1">
    <property type="nucleotide sequence ID" value="NZ_JACYTR010000024.1"/>
</dbReference>
<gene>
    <name evidence="5" type="ORF">IFO71_12180</name>
</gene>
<evidence type="ECO:0000313" key="6">
    <source>
        <dbReference type="Proteomes" id="UP000613768"/>
    </source>
</evidence>
<evidence type="ECO:0000256" key="2">
    <source>
        <dbReference type="SAM" id="MobiDB-lite"/>
    </source>
</evidence>
<feature type="domain" description="Cytochrome c-552/4" evidence="4">
    <location>
        <begin position="223"/>
        <end position="310"/>
    </location>
</feature>
<dbReference type="InterPro" id="IPR011990">
    <property type="entry name" value="TPR-like_helical_dom_sf"/>
</dbReference>
<keyword evidence="3" id="KW-0812">Transmembrane</keyword>
<dbReference type="InterPro" id="IPR036280">
    <property type="entry name" value="Multihaem_cyt_sf"/>
</dbReference>
<dbReference type="PANTHER" id="PTHR35038">
    <property type="entry name" value="DISSIMILATORY SULFITE REDUCTASE SIRA"/>
    <property type="match status" value="1"/>
</dbReference>
<feature type="region of interest" description="Disordered" evidence="2">
    <location>
        <begin position="928"/>
        <end position="950"/>
    </location>
</feature>
<protein>
    <recommendedName>
        <fullName evidence="4">Cytochrome c-552/4 domain-containing protein</fullName>
    </recommendedName>
</protein>
<dbReference type="EMBL" id="JACYTR010000024">
    <property type="protein sequence ID" value="MBD8526496.1"/>
    <property type="molecule type" value="Genomic_DNA"/>
</dbReference>
<keyword evidence="6" id="KW-1185">Reference proteome</keyword>
<feature type="transmembrane region" description="Helical" evidence="3">
    <location>
        <begin position="95"/>
        <end position="117"/>
    </location>
</feature>
<feature type="transmembrane region" description="Helical" evidence="3">
    <location>
        <begin position="60"/>
        <end position="83"/>
    </location>
</feature>
<keyword evidence="3" id="KW-1133">Transmembrane helix</keyword>
<comment type="caution">
    <text evidence="5">The sequence shown here is derived from an EMBL/GenBank/DDBJ whole genome shotgun (WGS) entry which is preliminary data.</text>
</comment>
<accession>A0AAW3ZQB4</accession>
<reference evidence="5 6" key="1">
    <citation type="submission" date="2020-09" db="EMBL/GenBank/DDBJ databases">
        <title>Pseudoxanthomonas sp. CAU 1598 isolated from sand of Yaerae Beach.</title>
        <authorList>
            <person name="Kim W."/>
        </authorList>
    </citation>
    <scope>NUCLEOTIDE SEQUENCE [LARGE SCALE GENOMIC DNA]</scope>
    <source>
        <strain evidence="5 6">CAU 1598</strain>
    </source>
</reference>
<feature type="transmembrane region" description="Helical" evidence="3">
    <location>
        <begin position="162"/>
        <end position="180"/>
    </location>
</feature>
<dbReference type="Pfam" id="PF13435">
    <property type="entry name" value="Cytochrome_C554"/>
    <property type="match status" value="1"/>
</dbReference>
<organism evidence="5 6">
    <name type="scientific">Pseudomarimonas arenosa</name>
    <dbReference type="NCBI Taxonomy" id="2774145"/>
    <lineage>
        <taxon>Bacteria</taxon>
        <taxon>Pseudomonadati</taxon>
        <taxon>Pseudomonadota</taxon>
        <taxon>Gammaproteobacteria</taxon>
        <taxon>Lysobacterales</taxon>
        <taxon>Lysobacteraceae</taxon>
        <taxon>Pseudomarimonas</taxon>
    </lineage>
</organism>